<dbReference type="OrthoDB" id="190426at2"/>
<dbReference type="InterPro" id="IPR024992">
    <property type="entry name" value="DUF3891"/>
</dbReference>
<proteinExistence type="predicted"/>
<dbReference type="Pfam" id="PF13030">
    <property type="entry name" value="DUF3891"/>
    <property type="match status" value="1"/>
</dbReference>
<evidence type="ECO:0000313" key="2">
    <source>
        <dbReference type="Proteomes" id="UP000199474"/>
    </source>
</evidence>
<name>A0A1I1YEB2_9BACI</name>
<dbReference type="AlphaFoldDB" id="A0A1I1YEB2"/>
<accession>A0A1I1YEB2</accession>
<organism evidence="1 2">
    <name type="scientific">Lentibacillus persicus</name>
    <dbReference type="NCBI Taxonomy" id="640948"/>
    <lineage>
        <taxon>Bacteria</taxon>
        <taxon>Bacillati</taxon>
        <taxon>Bacillota</taxon>
        <taxon>Bacilli</taxon>
        <taxon>Bacillales</taxon>
        <taxon>Bacillaceae</taxon>
        <taxon>Lentibacillus</taxon>
    </lineage>
</organism>
<gene>
    <name evidence="1" type="ORF">SAMN05216238_109125</name>
</gene>
<sequence>MIVREREDSYVMIEQDHHAQISGQLAANLKDTYFLDEALKHSVLYAIANHDYAWKMIDKQPFWNDKKGKPYSFTDFPVPPKTVFYKHGVDEVEKHDWYAALLCSSHYARFLINEAEEESQLFVEEERQRQERLIQYIDRYDEHIFNVHSGLLQLFDSLSLYLCLNEPGASKEDEHPFFKDGLPVSESLTFFHTKKIDIHWKDNQAIEMGVFPFSSSVDLTIQQKTVPKRAVAAHGLIQSYQQAEYESVSFRLL</sequence>
<evidence type="ECO:0000313" key="1">
    <source>
        <dbReference type="EMBL" id="SFE17739.1"/>
    </source>
</evidence>
<reference evidence="2" key="1">
    <citation type="submission" date="2016-10" db="EMBL/GenBank/DDBJ databases">
        <authorList>
            <person name="Varghese N."/>
            <person name="Submissions S."/>
        </authorList>
    </citation>
    <scope>NUCLEOTIDE SEQUENCE [LARGE SCALE GENOMIC DNA]</scope>
    <source>
        <strain evidence="2">DSM 22530</strain>
    </source>
</reference>
<dbReference type="Proteomes" id="UP000199474">
    <property type="component" value="Unassembled WGS sequence"/>
</dbReference>
<dbReference type="STRING" id="640948.SAMN05216238_109125"/>
<dbReference type="RefSeq" id="WP_090086175.1">
    <property type="nucleotide sequence ID" value="NZ_FOMR01000009.1"/>
</dbReference>
<evidence type="ECO:0008006" key="3">
    <source>
        <dbReference type="Google" id="ProtNLM"/>
    </source>
</evidence>
<dbReference type="EMBL" id="FOMR01000009">
    <property type="protein sequence ID" value="SFE17739.1"/>
    <property type="molecule type" value="Genomic_DNA"/>
</dbReference>
<protein>
    <recommendedName>
        <fullName evidence="3">DUF3891 domain-containing protein</fullName>
    </recommendedName>
</protein>
<keyword evidence="2" id="KW-1185">Reference proteome</keyword>